<protein>
    <submittedName>
        <fullName evidence="14">Fiber-1</fullName>
    </submittedName>
</protein>
<evidence type="ECO:0000256" key="3">
    <source>
        <dbReference type="ARBA" id="ARBA00006685"/>
    </source>
</evidence>
<feature type="region of interest" description="Disordered" evidence="12">
    <location>
        <begin position="595"/>
        <end position="620"/>
    </location>
</feature>
<dbReference type="SMR" id="A0A6M3QBX1"/>
<keyword evidence="6" id="KW-0945">Host-virus interaction</keyword>
<evidence type="ECO:0000256" key="6">
    <source>
        <dbReference type="ARBA" id="ARBA00022581"/>
    </source>
</evidence>
<dbReference type="InterPro" id="IPR031822">
    <property type="entry name" value="AdHead_fibreRBD"/>
</dbReference>
<keyword evidence="9" id="KW-0426">Late protein</keyword>
<name>A0A6M3QBX1_9ADEN</name>
<proteinExistence type="inferred from homology"/>
<evidence type="ECO:0000256" key="8">
    <source>
        <dbReference type="ARBA" id="ARBA00022844"/>
    </source>
</evidence>
<dbReference type="InterPro" id="IPR000939">
    <property type="entry name" value="Adenobir_fibre_prot_rpt/shaft"/>
</dbReference>
<dbReference type="InterPro" id="IPR009013">
    <property type="entry name" value="Attachment_protein_shaft_sf"/>
</dbReference>
<evidence type="ECO:0000256" key="4">
    <source>
        <dbReference type="ARBA" id="ARBA00022561"/>
    </source>
</evidence>
<dbReference type="Pfam" id="PF00608">
    <property type="entry name" value="Adeno_shaft"/>
    <property type="match status" value="7"/>
</dbReference>
<evidence type="ECO:0000256" key="10">
    <source>
        <dbReference type="ARBA" id="ARBA00023165"/>
    </source>
</evidence>
<dbReference type="InterPro" id="IPR038486">
    <property type="entry name" value="Fiber_prot_C_sf"/>
</dbReference>
<comment type="subcellular location">
    <subcellularLocation>
        <location evidence="1">Host nucleus</location>
    </subcellularLocation>
    <subcellularLocation>
        <location evidence="2">Virion</location>
    </subcellularLocation>
</comment>
<organism evidence="14">
    <name type="scientific">Duck adenovirus 4</name>
    <dbReference type="NCBI Taxonomy" id="2726020"/>
    <lineage>
        <taxon>Viruses</taxon>
        <taxon>Varidnaviria</taxon>
        <taxon>Bamfordvirae</taxon>
        <taxon>Preplasmiviricota</taxon>
        <taxon>Polisuviricotina</taxon>
        <taxon>Pharingeaviricetes</taxon>
        <taxon>Rowavirales</taxon>
        <taxon>Adenoviridae</taxon>
        <taxon>Aviadenovirus</taxon>
        <taxon>Aviadenovirus cairinae</taxon>
    </lineage>
</organism>
<dbReference type="SUPFAM" id="SSF51225">
    <property type="entry name" value="Fibre shaft of virus attachment proteins"/>
    <property type="match status" value="1"/>
</dbReference>
<evidence type="ECO:0000256" key="2">
    <source>
        <dbReference type="ARBA" id="ARBA00004328"/>
    </source>
</evidence>
<evidence type="ECO:0000259" key="13">
    <source>
        <dbReference type="Pfam" id="PF16812"/>
    </source>
</evidence>
<evidence type="ECO:0000256" key="1">
    <source>
        <dbReference type="ARBA" id="ARBA00004147"/>
    </source>
</evidence>
<feature type="domain" description="Fiber protein 1 C-terminal" evidence="13">
    <location>
        <begin position="419"/>
        <end position="588"/>
    </location>
</feature>
<comment type="similarity">
    <text evidence="3">Belongs to the adenoviridae fiber family.</text>
</comment>
<dbReference type="Gene3D" id="2.60.90.30">
    <property type="entry name" value="Fiber protein 1, C-terminal domain"/>
    <property type="match status" value="1"/>
</dbReference>
<sequence length="620" mass="67495">MQPPTEGNLNLTYPFWWPEASTGNTIPVSVDPAGLLSISTQPPLQVSGRRLTLAVADHFEVKDGTTLSVVVKKPLAHSDNGITVQTHPQHFNLTGSDTDTLSLRLKRPLRAQDDGIDVVAKKPLTVDDDGVGLKSDTAQFALSGDQGDTLTLRLKTPLRTESDGVNLVTKKPLVVDGDGVGLKTDAGQFSLTGAQSDTLTLRLKTPLRTESDGVNLVTKKPLVVDGDGVGLKTEAGHFALSGDQGDTLALRLKAPLRSQGDGVDLVTKRPLLVEGEAVALKTDTNHFTVGGDQSDTLTLRLKLPMRAQSDGIDVATKKPISVDQDGLTLKTDPKQFNLAGDQTDTLTLRLKAPLRVQDDGIDLELDEESMEIVEGRLRAKPSLPYPCPYAIFYLRADFLRATGPPELGDSALFWTGYTWLYMTSFGGMVCGVINMRVNRSDFVPHATYDTRTNGINYTIVINPEWNQNRTNLSGMPPPTVYPPGQEISFDPDPRTNMYSSLMPIPALQIPQPSFYKPIYSHCFSTKTFYPTGREGVTLGEGVVGFTPGRVFPDQNYRRVLVFTFNIRQTGGDNWFSGTGTDHFITGPITFCYQAANPYPPHPEPPPPPPPPYATGDRPAL</sequence>
<reference evidence="14" key="1">
    <citation type="submission" date="2019-11" db="EMBL/GenBank/DDBJ databases">
        <authorList>
            <person name="Huang Y."/>
            <person name="Zhang J."/>
            <person name="Sun M."/>
        </authorList>
    </citation>
    <scope>NUCLEOTIDE SEQUENCE</scope>
    <source>
        <strain evidence="14">GD-2019</strain>
    </source>
</reference>
<keyword evidence="8" id="KW-0946">Virion</keyword>
<keyword evidence="4" id="KW-0167">Capsid protein</keyword>
<keyword evidence="11" id="KW-1160">Virus entry into host cell</keyword>
<feature type="compositionally biased region" description="Pro residues" evidence="12">
    <location>
        <begin position="597"/>
        <end position="612"/>
    </location>
</feature>
<dbReference type="GO" id="GO:0098671">
    <property type="term" value="P:adhesion receptor-mediated virion attachment to host cell"/>
    <property type="evidence" value="ECO:0007669"/>
    <property type="project" value="UniProtKB-KW"/>
</dbReference>
<keyword evidence="10" id="KW-1233">Viral attachment to host adhesion receptor</keyword>
<evidence type="ECO:0000256" key="12">
    <source>
        <dbReference type="SAM" id="MobiDB-lite"/>
    </source>
</evidence>
<evidence type="ECO:0000256" key="5">
    <source>
        <dbReference type="ARBA" id="ARBA00022562"/>
    </source>
</evidence>
<evidence type="ECO:0000256" key="9">
    <source>
        <dbReference type="ARBA" id="ARBA00022921"/>
    </source>
</evidence>
<dbReference type="Pfam" id="PF16812">
    <property type="entry name" value="AdHead_fibreRBD"/>
    <property type="match status" value="1"/>
</dbReference>
<dbReference type="EMBL" id="MN733730">
    <property type="protein sequence ID" value="QJC19261.1"/>
    <property type="molecule type" value="Genomic_DNA"/>
</dbReference>
<keyword evidence="5" id="KW-1048">Host nucleus</keyword>
<evidence type="ECO:0000256" key="11">
    <source>
        <dbReference type="ARBA" id="ARBA00023296"/>
    </source>
</evidence>
<dbReference type="GO" id="GO:0046718">
    <property type="term" value="P:symbiont entry into host cell"/>
    <property type="evidence" value="ECO:0007669"/>
    <property type="project" value="UniProtKB-KW"/>
</dbReference>
<dbReference type="GO" id="GO:0042025">
    <property type="term" value="C:host cell nucleus"/>
    <property type="evidence" value="ECO:0007669"/>
    <property type="project" value="UniProtKB-SubCell"/>
</dbReference>
<evidence type="ECO:0000256" key="7">
    <source>
        <dbReference type="ARBA" id="ARBA00022804"/>
    </source>
</evidence>
<keyword evidence="7" id="KW-1161">Viral attachment to host cell</keyword>
<evidence type="ECO:0000313" key="14">
    <source>
        <dbReference type="EMBL" id="QJC19261.1"/>
    </source>
</evidence>
<accession>A0A6M3QBX1</accession>
<dbReference type="GO" id="GO:0019028">
    <property type="term" value="C:viral capsid"/>
    <property type="evidence" value="ECO:0007669"/>
    <property type="project" value="UniProtKB-KW"/>
</dbReference>